<dbReference type="Pfam" id="PF04376">
    <property type="entry name" value="ATE_N"/>
    <property type="match status" value="1"/>
</dbReference>
<organism evidence="9 10">
    <name type="scientific">Coemansia asiatica</name>
    <dbReference type="NCBI Taxonomy" id="1052880"/>
    <lineage>
        <taxon>Eukaryota</taxon>
        <taxon>Fungi</taxon>
        <taxon>Fungi incertae sedis</taxon>
        <taxon>Zoopagomycota</taxon>
        <taxon>Kickxellomycotina</taxon>
        <taxon>Kickxellomycetes</taxon>
        <taxon>Kickxellales</taxon>
        <taxon>Kickxellaceae</taxon>
        <taxon>Coemansia</taxon>
    </lineage>
</organism>
<dbReference type="PANTHER" id="PTHR21367:SF1">
    <property type="entry name" value="ARGINYL-TRNA--PROTEIN TRANSFERASE 1"/>
    <property type="match status" value="1"/>
</dbReference>
<dbReference type="InterPro" id="IPR030700">
    <property type="entry name" value="N-end_Aminoacyl_Trfase"/>
</dbReference>
<comment type="caution">
    <text evidence="9">The sequence shown here is derived from an EMBL/GenBank/DDBJ whole genome shotgun (WGS) entry which is preliminary data.</text>
</comment>
<evidence type="ECO:0000259" key="7">
    <source>
        <dbReference type="Pfam" id="PF04376"/>
    </source>
</evidence>
<comment type="function">
    <text evidence="5">Involved in the post-translational conjugation of arginine to the N-terminal aspartate or glutamate of a protein. This arginylation is required for degradation of the protein via the ubiquitin pathway.</text>
</comment>
<dbReference type="GO" id="GO:0004057">
    <property type="term" value="F:arginyl-tRNA--protein transferase activity"/>
    <property type="evidence" value="ECO:0007669"/>
    <property type="project" value="UniProtKB-EC"/>
</dbReference>
<keyword evidence="4 5" id="KW-0012">Acyltransferase</keyword>
<dbReference type="InterPro" id="IPR007471">
    <property type="entry name" value="N-end_Aminoacyl_Trfase_N"/>
</dbReference>
<evidence type="ECO:0000256" key="2">
    <source>
        <dbReference type="ARBA" id="ARBA00022679"/>
    </source>
</evidence>
<evidence type="ECO:0000313" key="10">
    <source>
        <dbReference type="Proteomes" id="UP001145021"/>
    </source>
</evidence>
<evidence type="ECO:0000256" key="4">
    <source>
        <dbReference type="ARBA" id="ARBA00023315"/>
    </source>
</evidence>
<proteinExistence type="inferred from homology"/>
<evidence type="ECO:0000256" key="5">
    <source>
        <dbReference type="PIRNR" id="PIRNR037207"/>
    </source>
</evidence>
<dbReference type="PIRSF" id="PIRSF037207">
    <property type="entry name" value="ATE1_euk"/>
    <property type="match status" value="1"/>
</dbReference>
<evidence type="ECO:0000259" key="8">
    <source>
        <dbReference type="Pfam" id="PF04377"/>
    </source>
</evidence>
<dbReference type="PANTHER" id="PTHR21367">
    <property type="entry name" value="ARGININE-TRNA-PROTEIN TRANSFERASE 1"/>
    <property type="match status" value="1"/>
</dbReference>
<feature type="region of interest" description="Disordered" evidence="6">
    <location>
        <begin position="1"/>
        <end position="49"/>
    </location>
</feature>
<dbReference type="EC" id="2.3.2.8" evidence="5"/>
<evidence type="ECO:0000313" key="9">
    <source>
        <dbReference type="EMBL" id="KAJ1642986.1"/>
    </source>
</evidence>
<dbReference type="InterPro" id="IPR007472">
    <property type="entry name" value="N-end_Aminoacyl_Trfase_C"/>
</dbReference>
<dbReference type="Proteomes" id="UP001145021">
    <property type="component" value="Unassembled WGS sequence"/>
</dbReference>
<gene>
    <name evidence="9" type="primary">ATE1</name>
    <name evidence="9" type="ORF">LPJ64_005199</name>
</gene>
<dbReference type="EMBL" id="JANBOH010000310">
    <property type="protein sequence ID" value="KAJ1642986.1"/>
    <property type="molecule type" value="Genomic_DNA"/>
</dbReference>
<accession>A0A9W7XHN3</accession>
<evidence type="ECO:0000256" key="3">
    <source>
        <dbReference type="ARBA" id="ARBA00022786"/>
    </source>
</evidence>
<feature type="domain" description="N-end rule aminoacyl transferase C-terminal" evidence="8">
    <location>
        <begin position="174"/>
        <end position="327"/>
    </location>
</feature>
<dbReference type="AlphaFoldDB" id="A0A9W7XHN3"/>
<comment type="similarity">
    <text evidence="1 5">Belongs to the R-transferase family.</text>
</comment>
<keyword evidence="3 5" id="KW-0833">Ubl conjugation pathway</keyword>
<evidence type="ECO:0000256" key="6">
    <source>
        <dbReference type="SAM" id="MobiDB-lite"/>
    </source>
</evidence>
<sequence>MSLSDAMSTSPSPPSPPSRKESQLGAKCSTDTRDSATASRTSTEEQPMRSMVRMLGMQSRSVCGYCKTIDGSSCYMLESLRLSCESYQGLIDRGWRRSGDLLYLTDHADSCCCYYPVRTRTLDFVSGSSDKRVLRRWRRRFGATCIDNELADTVCISEEQQLKIVIESTGYSDEKYRVFEKYQRTIHNDDTTPERFSSFLCMSPLVHHHCGQDLLSQQEISQDAEHLRTLLPHGLGSYHMCYYIDGALVAVGVIDVLPRCISSVYLFYDPDYSDLSLGSFSALREIALVRQLHRYIPSIEYYYPGYYVPGCSKMTYKSRWRPAEMLDLISYRWIPIERCLQRIADYSDFCTFDPDLDSRGIVRKQGQVLKDAAPAFYMPKQALDNDTAGLVVWILVNGREMRIRPLLVSDLAAVSTSYEHVALQAYAAIGKDLARSMVILV</sequence>
<keyword evidence="2 5" id="KW-0808">Transferase</keyword>
<protein>
    <recommendedName>
        <fullName evidence="5">Arginyl-tRNA--protein transferase 1</fullName>
        <shortName evidence="5">Arginyltransferase 1</shortName>
        <shortName evidence="5">R-transferase 1</shortName>
        <ecNumber evidence="5">2.3.2.8</ecNumber>
    </recommendedName>
    <alternativeName>
        <fullName evidence="5">Arginine-tRNA--protein transferase 1</fullName>
    </alternativeName>
</protein>
<dbReference type="InterPro" id="IPR017137">
    <property type="entry name" value="Arg-tRNA-P_Trfase_1_euk"/>
</dbReference>
<evidence type="ECO:0000256" key="1">
    <source>
        <dbReference type="ARBA" id="ARBA00009991"/>
    </source>
</evidence>
<name>A0A9W7XHN3_9FUNG</name>
<reference evidence="9" key="1">
    <citation type="submission" date="2022-07" db="EMBL/GenBank/DDBJ databases">
        <title>Phylogenomic reconstructions and comparative analyses of Kickxellomycotina fungi.</title>
        <authorList>
            <person name="Reynolds N.K."/>
            <person name="Stajich J.E."/>
            <person name="Barry K."/>
            <person name="Grigoriev I.V."/>
            <person name="Crous P."/>
            <person name="Smith M.E."/>
        </authorList>
    </citation>
    <scope>NUCLEOTIDE SEQUENCE</scope>
    <source>
        <strain evidence="9">NBRC 105413</strain>
    </source>
</reference>
<dbReference type="GO" id="GO:0005737">
    <property type="term" value="C:cytoplasm"/>
    <property type="evidence" value="ECO:0007669"/>
    <property type="project" value="TreeGrafter"/>
</dbReference>
<comment type="catalytic activity">
    <reaction evidence="5">
        <text>an N-terminal L-alpha-aminoacyl-[protein] + L-arginyl-tRNA(Arg) = an N-terminal L-arginyl-L-aminoacyl-[protein] + tRNA(Arg) + H(+)</text>
        <dbReference type="Rhea" id="RHEA:10208"/>
        <dbReference type="Rhea" id="RHEA-COMP:9658"/>
        <dbReference type="Rhea" id="RHEA-COMP:9673"/>
        <dbReference type="Rhea" id="RHEA-COMP:10636"/>
        <dbReference type="Rhea" id="RHEA-COMP:10638"/>
        <dbReference type="ChEBI" id="CHEBI:15378"/>
        <dbReference type="ChEBI" id="CHEBI:78442"/>
        <dbReference type="ChEBI" id="CHEBI:78513"/>
        <dbReference type="ChEBI" id="CHEBI:78597"/>
        <dbReference type="ChEBI" id="CHEBI:83562"/>
        <dbReference type="EC" id="2.3.2.8"/>
    </reaction>
</comment>
<dbReference type="SUPFAM" id="SSF55729">
    <property type="entry name" value="Acyl-CoA N-acyltransferases (Nat)"/>
    <property type="match status" value="1"/>
</dbReference>
<dbReference type="Pfam" id="PF04377">
    <property type="entry name" value="ATE_C"/>
    <property type="match status" value="1"/>
</dbReference>
<keyword evidence="10" id="KW-1185">Reference proteome</keyword>
<feature type="domain" description="N-end aminoacyl transferase N-terminal" evidence="7">
    <location>
        <begin position="62"/>
        <end position="132"/>
    </location>
</feature>
<dbReference type="InterPro" id="IPR016181">
    <property type="entry name" value="Acyl_CoA_acyltransferase"/>
</dbReference>